<dbReference type="InterPro" id="IPR010200">
    <property type="entry name" value="HflC"/>
</dbReference>
<evidence type="ECO:0000256" key="4">
    <source>
        <dbReference type="ARBA" id="ARBA00022989"/>
    </source>
</evidence>
<evidence type="ECO:0000313" key="9">
    <source>
        <dbReference type="Proteomes" id="UP000219621"/>
    </source>
</evidence>
<keyword evidence="8" id="KW-0645">Protease</keyword>
<name>A0A286GNK9_9PROT</name>
<keyword evidence="5" id="KW-0472">Membrane</keyword>
<protein>
    <recommendedName>
        <fullName evidence="6">Protein HflC</fullName>
    </recommendedName>
</protein>
<dbReference type="EMBL" id="OCNJ01000006">
    <property type="protein sequence ID" value="SOD97110.1"/>
    <property type="molecule type" value="Genomic_DNA"/>
</dbReference>
<dbReference type="PANTHER" id="PTHR42911">
    <property type="entry name" value="MODULATOR OF FTSH PROTEASE HFLC"/>
    <property type="match status" value="1"/>
</dbReference>
<evidence type="ECO:0000313" key="8">
    <source>
        <dbReference type="EMBL" id="SOD97110.1"/>
    </source>
</evidence>
<dbReference type="RefSeq" id="WP_097280010.1">
    <property type="nucleotide sequence ID" value="NZ_OCNJ01000006.1"/>
</dbReference>
<evidence type="ECO:0000256" key="3">
    <source>
        <dbReference type="ARBA" id="ARBA00022692"/>
    </source>
</evidence>
<dbReference type="GO" id="GO:0008233">
    <property type="term" value="F:peptidase activity"/>
    <property type="evidence" value="ECO:0007669"/>
    <property type="project" value="UniProtKB-KW"/>
</dbReference>
<comment type="subcellular location">
    <subcellularLocation>
        <location evidence="1">Membrane</location>
        <topology evidence="1">Single-pass membrane protein</topology>
    </subcellularLocation>
</comment>
<sequence length="298" mass="33131">MKRTSLAVLGIIVAVVAVVLFSSLFTVHQTQQALVLQFGSPQRVETEPGLKFKLPFIQNVITYDARTLDLDPPGQEVPLRDQKRIIVDTYARYRIVDPLLFYQTVRTEQGLRDRFGSILNSAVRDQLGEADLTDLLAESRSRVMAEITNTVRRRAGEFGIEVVDVRIGRTDLPQETSQSVYNRMRSSRIAQAAQLRAEGAELKAKIEAEADRDRTVILAEARKTADILRGQGEGERNLVLGDAYGADPQFFAFYRSMEAYRQALGNGTTTMVLSPDSDFFRFFGDAPANGSVPAAAPR</sequence>
<evidence type="ECO:0000256" key="2">
    <source>
        <dbReference type="ARBA" id="ARBA00007862"/>
    </source>
</evidence>
<keyword evidence="9" id="KW-1185">Reference proteome</keyword>
<dbReference type="GO" id="GO:0006508">
    <property type="term" value="P:proteolysis"/>
    <property type="evidence" value="ECO:0007669"/>
    <property type="project" value="UniProtKB-KW"/>
</dbReference>
<evidence type="ECO:0000256" key="5">
    <source>
        <dbReference type="ARBA" id="ARBA00023136"/>
    </source>
</evidence>
<dbReference type="AlphaFoldDB" id="A0A286GNK9"/>
<keyword evidence="3" id="KW-0812">Transmembrane</keyword>
<dbReference type="PANTHER" id="PTHR42911:SF1">
    <property type="entry name" value="MODULATOR OF FTSH PROTEASE HFLC"/>
    <property type="match status" value="1"/>
</dbReference>
<comment type="function">
    <text evidence="6">HflC and HflK could regulate a protease.</text>
</comment>
<dbReference type="Pfam" id="PF01145">
    <property type="entry name" value="Band_7"/>
    <property type="match status" value="1"/>
</dbReference>
<keyword evidence="8" id="KW-0378">Hydrolase</keyword>
<reference evidence="9" key="1">
    <citation type="submission" date="2017-09" db="EMBL/GenBank/DDBJ databases">
        <authorList>
            <person name="Varghese N."/>
            <person name="Submissions S."/>
        </authorList>
    </citation>
    <scope>NUCLEOTIDE SEQUENCE [LARGE SCALE GENOMIC DNA]</scope>
    <source>
        <strain evidence="9">USBA 140</strain>
    </source>
</reference>
<dbReference type="Proteomes" id="UP000219621">
    <property type="component" value="Unassembled WGS sequence"/>
</dbReference>
<dbReference type="Gene3D" id="3.30.479.30">
    <property type="entry name" value="Band 7 domain"/>
    <property type="match status" value="1"/>
</dbReference>
<dbReference type="GO" id="GO:0016020">
    <property type="term" value="C:membrane"/>
    <property type="evidence" value="ECO:0007669"/>
    <property type="project" value="UniProtKB-SubCell"/>
</dbReference>
<dbReference type="CDD" id="cd03405">
    <property type="entry name" value="SPFH_HflC"/>
    <property type="match status" value="1"/>
</dbReference>
<dbReference type="InterPro" id="IPR001107">
    <property type="entry name" value="Band_7"/>
</dbReference>
<dbReference type="InterPro" id="IPR036013">
    <property type="entry name" value="Band_7/SPFH_dom_sf"/>
</dbReference>
<evidence type="ECO:0000259" key="7">
    <source>
        <dbReference type="SMART" id="SM00244"/>
    </source>
</evidence>
<dbReference type="OrthoDB" id="9812991at2"/>
<evidence type="ECO:0000256" key="1">
    <source>
        <dbReference type="ARBA" id="ARBA00004167"/>
    </source>
</evidence>
<proteinExistence type="inferred from homology"/>
<evidence type="ECO:0000256" key="6">
    <source>
        <dbReference type="PIRNR" id="PIRNR005651"/>
    </source>
</evidence>
<keyword evidence="4" id="KW-1133">Transmembrane helix</keyword>
<comment type="similarity">
    <text evidence="2 6">Belongs to the band 7/mec-2 family. HflC subfamily.</text>
</comment>
<accession>A0A286GNK9</accession>
<feature type="domain" description="Band 7" evidence="7">
    <location>
        <begin position="22"/>
        <end position="184"/>
    </location>
</feature>
<dbReference type="PIRSF" id="PIRSF005651">
    <property type="entry name" value="HflC"/>
    <property type="match status" value="1"/>
</dbReference>
<organism evidence="8 9">
    <name type="scientific">Caenispirillum bisanense</name>
    <dbReference type="NCBI Taxonomy" id="414052"/>
    <lineage>
        <taxon>Bacteria</taxon>
        <taxon>Pseudomonadati</taxon>
        <taxon>Pseudomonadota</taxon>
        <taxon>Alphaproteobacteria</taxon>
        <taxon>Rhodospirillales</taxon>
        <taxon>Novispirillaceae</taxon>
        <taxon>Caenispirillum</taxon>
    </lineage>
</organism>
<gene>
    <name evidence="8" type="ORF">SAMN05421508_106255</name>
</gene>
<dbReference type="SMART" id="SM00244">
    <property type="entry name" value="PHB"/>
    <property type="match status" value="1"/>
</dbReference>
<dbReference type="SUPFAM" id="SSF117892">
    <property type="entry name" value="Band 7/SPFH domain"/>
    <property type="match status" value="1"/>
</dbReference>